<evidence type="ECO:0000313" key="4">
    <source>
        <dbReference type="EMBL" id="SVA84083.1"/>
    </source>
</evidence>
<evidence type="ECO:0000259" key="2">
    <source>
        <dbReference type="Pfam" id="PF09822"/>
    </source>
</evidence>
<keyword evidence="1" id="KW-0472">Membrane</keyword>
<feature type="non-terminal residue" evidence="4">
    <location>
        <position position="1"/>
    </location>
</feature>
<dbReference type="EMBL" id="UINC01019897">
    <property type="protein sequence ID" value="SVA84083.1"/>
    <property type="molecule type" value="Genomic_DNA"/>
</dbReference>
<proteinExistence type="predicted"/>
<organism evidence="4">
    <name type="scientific">marine metagenome</name>
    <dbReference type="NCBI Taxonomy" id="408172"/>
    <lineage>
        <taxon>unclassified sequences</taxon>
        <taxon>metagenomes</taxon>
        <taxon>ecological metagenomes</taxon>
    </lineage>
</organism>
<evidence type="ECO:0000256" key="1">
    <source>
        <dbReference type="SAM" id="Phobius"/>
    </source>
</evidence>
<reference evidence="4" key="1">
    <citation type="submission" date="2018-05" db="EMBL/GenBank/DDBJ databases">
        <authorList>
            <person name="Lanie J.A."/>
            <person name="Ng W.-L."/>
            <person name="Kazmierczak K.M."/>
            <person name="Andrzejewski T.M."/>
            <person name="Davidsen T.M."/>
            <person name="Wayne K.J."/>
            <person name="Tettelin H."/>
            <person name="Glass J.I."/>
            <person name="Rusch D."/>
            <person name="Podicherti R."/>
            <person name="Tsui H.-C.T."/>
            <person name="Winkler M.E."/>
        </authorList>
    </citation>
    <scope>NUCLEOTIDE SEQUENCE</scope>
</reference>
<feature type="domain" description="DUF7088" evidence="3">
    <location>
        <begin position="18"/>
        <end position="119"/>
    </location>
</feature>
<keyword evidence="1" id="KW-0812">Transmembrane</keyword>
<evidence type="ECO:0000259" key="3">
    <source>
        <dbReference type="Pfam" id="PF23357"/>
    </source>
</evidence>
<keyword evidence="1" id="KW-1133">Transmembrane helix</keyword>
<name>A0A381Z5K3_9ZZZZ</name>
<dbReference type="AlphaFoldDB" id="A0A381Z5K3"/>
<feature type="domain" description="ABC-type uncharacterised transport system" evidence="2">
    <location>
        <begin position="154"/>
        <end position="398"/>
    </location>
</feature>
<dbReference type="Pfam" id="PF09822">
    <property type="entry name" value="ABC_transp_aux"/>
    <property type="match status" value="1"/>
</dbReference>
<protein>
    <submittedName>
        <fullName evidence="4">Uncharacterized protein</fullName>
    </submittedName>
</protein>
<dbReference type="InterPro" id="IPR019196">
    <property type="entry name" value="ABC_transp_unknown"/>
</dbReference>
<sequence>ANLLGSYVRGRVDLTAGNLYTLEDGTRDLLGDLDDLVQVKLFASAELPPEFQLQLRDVRDLLADMRAASEGSLVVTDVDPDEDEAASEEASQLGIFPVEFNVLRDDQFEVRRGFYGLAVIYADESDVTAVISRTDDLEFRLASAIYNMTTTESPGIRFIQGFGSKSLGDISGLAETLGDRYDIGAIDIAGDSADAIDPESTEVLVLAGPTEQLDSMAIRRVRNYVDGGGSALLLMEPIRLDPQSPTPIPVSSGLEPLLEERGISVSERMVLDLASSERVNAGRQGIFQLIQNYPLWPIGLPASDHAIINGLNTLAIAWAAGLEIQDSVTVQSLWQTSEAGALHAVGGPIFPDQEWDVPEEELGVRTLAAAVTPGEGDARGRLVVVGDATFTEPQYTQRYPGNLVFLANAIDWLAGDEALIRIRSKDRTPPNLVFDSDVSRNVLKWGNLIGMPLLFVLLGVLRVSGRRRRAEARWGEIVA</sequence>
<dbReference type="Pfam" id="PF23357">
    <property type="entry name" value="DUF7088"/>
    <property type="match status" value="1"/>
</dbReference>
<feature type="transmembrane region" description="Helical" evidence="1">
    <location>
        <begin position="445"/>
        <end position="463"/>
    </location>
</feature>
<gene>
    <name evidence="4" type="ORF">METZ01_LOCUS136937</name>
</gene>
<accession>A0A381Z5K3</accession>
<dbReference type="InterPro" id="IPR055396">
    <property type="entry name" value="DUF7088"/>
</dbReference>